<organism evidence="7 8">
    <name type="scientific">Trapa incisa</name>
    <dbReference type="NCBI Taxonomy" id="236973"/>
    <lineage>
        <taxon>Eukaryota</taxon>
        <taxon>Viridiplantae</taxon>
        <taxon>Streptophyta</taxon>
        <taxon>Embryophyta</taxon>
        <taxon>Tracheophyta</taxon>
        <taxon>Spermatophyta</taxon>
        <taxon>Magnoliopsida</taxon>
        <taxon>eudicotyledons</taxon>
        <taxon>Gunneridae</taxon>
        <taxon>Pentapetalae</taxon>
        <taxon>rosids</taxon>
        <taxon>malvids</taxon>
        <taxon>Myrtales</taxon>
        <taxon>Lythraceae</taxon>
        <taxon>Trapa</taxon>
    </lineage>
</organism>
<sequence length="452" mass="49260">MGAMRWLWGLFGSKKDREQQQQQQQHKRIPNSGGGDFAGLCNNPATVPPNISAAEAAWLRSFYRGSEQEQNKHAIAVAAATAAAADAAVAAAQAAVAVVRLTSNGRGTMFCGGRERWAALRIQSVFRGYLARRALRALRGLVKLQAAVRGYLVRKQAAATLHSMQALIRAQTTIRSQRSSGALVTAAAQRPDPGARRSTERFDDAGSEYESSVHSRRLSSSVDTGTITNTLDESPKIVEMDTAGSGMPRSSRSRRTMIPPGGDPYDDTACQLPPLSSTLPGQAPGRLFIPEGPSGLETEPADCWVAQGDEHCQFSTAHSTPRFLVCRTPSRSVCGDNFFGSYYYNPSYMANTRSSEAKQQLRSHSAPKQRPEHPAEAAGRSYSPKRVSLNELMESRSSLSGARMRRSCSRVQEAINFKNAVMGKLYSISRSGELGRNLQAHDISDHYHGRRF</sequence>
<keyword evidence="8" id="KW-1185">Reference proteome</keyword>
<evidence type="ECO:0000313" key="7">
    <source>
        <dbReference type="EMBL" id="KAK4753982.1"/>
    </source>
</evidence>
<name>A0AAN7JV66_9MYRT</name>
<comment type="subunit">
    <text evidence="3">Binds to multiple calmodulin (CaM) in the presence of Ca(2+) and CaM-like proteins.</text>
</comment>
<dbReference type="PANTHER" id="PTHR32295">
    <property type="entry name" value="IQ-DOMAIN 5-RELATED"/>
    <property type="match status" value="1"/>
</dbReference>
<dbReference type="InterPro" id="IPR000048">
    <property type="entry name" value="IQ_motif_EF-hand-BS"/>
</dbReference>
<dbReference type="SUPFAM" id="SSF52540">
    <property type="entry name" value="P-loop containing nucleoside triphosphate hydrolases"/>
    <property type="match status" value="1"/>
</dbReference>
<dbReference type="Proteomes" id="UP001345219">
    <property type="component" value="Chromosome 2"/>
</dbReference>
<feature type="region of interest" description="Disordered" evidence="5">
    <location>
        <begin position="179"/>
        <end position="229"/>
    </location>
</feature>
<dbReference type="Pfam" id="PF13178">
    <property type="entry name" value="DUF4005"/>
    <property type="match status" value="1"/>
</dbReference>
<dbReference type="SMART" id="SM00015">
    <property type="entry name" value="IQ"/>
    <property type="match status" value="2"/>
</dbReference>
<evidence type="ECO:0000256" key="3">
    <source>
        <dbReference type="ARBA" id="ARBA00024378"/>
    </source>
</evidence>
<feature type="compositionally biased region" description="Basic and acidic residues" evidence="5">
    <location>
        <begin position="193"/>
        <end position="204"/>
    </location>
</feature>
<proteinExistence type="inferred from homology"/>
<dbReference type="PANTHER" id="PTHR32295:SF264">
    <property type="entry name" value="IQ MOTIF, EF-HAND BINDING, P-LOOP CONTAINING NUCLEOSIDE TRIPHOSPHATE HYDROLASE"/>
    <property type="match status" value="1"/>
</dbReference>
<feature type="region of interest" description="Disordered" evidence="5">
    <location>
        <begin position="20"/>
        <end position="40"/>
    </location>
</feature>
<evidence type="ECO:0000313" key="8">
    <source>
        <dbReference type="Proteomes" id="UP001345219"/>
    </source>
</evidence>
<dbReference type="GO" id="GO:0005516">
    <property type="term" value="F:calmodulin binding"/>
    <property type="evidence" value="ECO:0007669"/>
    <property type="project" value="UniProtKB-KW"/>
</dbReference>
<dbReference type="Gene3D" id="1.20.5.190">
    <property type="match status" value="1"/>
</dbReference>
<gene>
    <name evidence="7" type="ORF">SAY87_002086</name>
</gene>
<dbReference type="InterPro" id="IPR025064">
    <property type="entry name" value="DUF4005"/>
</dbReference>
<evidence type="ECO:0000256" key="1">
    <source>
        <dbReference type="ARBA" id="ARBA00022860"/>
    </source>
</evidence>
<dbReference type="InterPro" id="IPR027417">
    <property type="entry name" value="P-loop_NTPase"/>
</dbReference>
<evidence type="ECO:0000256" key="2">
    <source>
        <dbReference type="ARBA" id="ARBA00024341"/>
    </source>
</evidence>
<dbReference type="EMBL" id="JAXIOK010000015">
    <property type="protein sequence ID" value="KAK4753982.1"/>
    <property type="molecule type" value="Genomic_DNA"/>
</dbReference>
<accession>A0AAN7JV66</accession>
<comment type="similarity">
    <text evidence="2">Belongs to the IQD family.</text>
</comment>
<evidence type="ECO:0000256" key="5">
    <source>
        <dbReference type="SAM" id="MobiDB-lite"/>
    </source>
</evidence>
<protein>
    <recommendedName>
        <fullName evidence="6">DUF4005 domain-containing protein</fullName>
    </recommendedName>
</protein>
<comment type="caution">
    <text evidence="7">The sequence shown here is derived from an EMBL/GenBank/DDBJ whole genome shotgun (WGS) entry which is preliminary data.</text>
</comment>
<keyword evidence="1" id="KW-0112">Calmodulin-binding</keyword>
<dbReference type="PROSITE" id="PS50096">
    <property type="entry name" value="IQ"/>
    <property type="match status" value="2"/>
</dbReference>
<evidence type="ECO:0000259" key="6">
    <source>
        <dbReference type="Pfam" id="PF13178"/>
    </source>
</evidence>
<feature type="compositionally biased region" description="Polar residues" evidence="5">
    <location>
        <begin position="353"/>
        <end position="363"/>
    </location>
</feature>
<feature type="domain" description="DUF4005" evidence="6">
    <location>
        <begin position="327"/>
        <end position="401"/>
    </location>
</feature>
<comment type="function">
    <text evidence="4">May be involved in cooperative interactions with calmodulins or calmodulin-like proteins. Recruits calmodulin proteins to microtubules, thus being a potential scaffold in cellular signaling and trafficking. May associate with nucleic acids and regulate gene expression at the transcriptional or post-transcriptional level.</text>
</comment>
<evidence type="ECO:0000256" key="4">
    <source>
        <dbReference type="ARBA" id="ARBA00045534"/>
    </source>
</evidence>
<reference evidence="7 8" key="1">
    <citation type="journal article" date="2023" name="Hortic Res">
        <title>Pangenome of water caltrop reveals structural variations and asymmetric subgenome divergence after allopolyploidization.</title>
        <authorList>
            <person name="Zhang X."/>
            <person name="Chen Y."/>
            <person name="Wang L."/>
            <person name="Yuan Y."/>
            <person name="Fang M."/>
            <person name="Shi L."/>
            <person name="Lu R."/>
            <person name="Comes H.P."/>
            <person name="Ma Y."/>
            <person name="Chen Y."/>
            <person name="Huang G."/>
            <person name="Zhou Y."/>
            <person name="Zheng Z."/>
            <person name="Qiu Y."/>
        </authorList>
    </citation>
    <scope>NUCLEOTIDE SEQUENCE [LARGE SCALE GENOMIC DNA]</scope>
    <source>
        <tissue evidence="7">Roots</tissue>
    </source>
</reference>
<dbReference type="AlphaFoldDB" id="A0AAN7JV66"/>
<dbReference type="Pfam" id="PF00612">
    <property type="entry name" value="IQ"/>
    <property type="match status" value="2"/>
</dbReference>
<feature type="region of interest" description="Disordered" evidence="5">
    <location>
        <begin position="353"/>
        <end position="387"/>
    </location>
</feature>